<dbReference type="AlphaFoldDB" id="A0A9Q0R0F0"/>
<dbReference type="EMBL" id="JAMYWD010000002">
    <property type="protein sequence ID" value="KAJ4978434.1"/>
    <property type="molecule type" value="Genomic_DNA"/>
</dbReference>
<dbReference type="PANTHER" id="PTHR36721:SF15">
    <property type="entry name" value="EN_SPM-LIKE TRANSPOSON PROTEIN"/>
    <property type="match status" value="1"/>
</dbReference>
<feature type="transmembrane region" description="Helical" evidence="2">
    <location>
        <begin position="188"/>
        <end position="208"/>
    </location>
</feature>
<feature type="transmembrane region" description="Helical" evidence="2">
    <location>
        <begin position="18"/>
        <end position="36"/>
    </location>
</feature>
<protein>
    <submittedName>
        <fullName evidence="3">Uncharacterized protein</fullName>
    </submittedName>
</protein>
<feature type="compositionally biased region" description="Low complexity" evidence="1">
    <location>
        <begin position="113"/>
        <end position="125"/>
    </location>
</feature>
<sequence length="229" mass="24145">MLTLEVGNDYFRSSAHNVHITVMYNAFGMIHPFYRASDPRFFRFFRGVILLCWAMGRTLTLCSSLLFLVMLLFADLHLAIAADLHEISPSPAPAPESGGIDSPSPTALPPSPESGAPSSDAAPSPDYSPPAPPPSDLVPSPSPTPAPAPSSPAPSPSVHSDIKGAVQDETADSKGSSSDGGLKTGEKAGIATGVIAAVCVVGIFGIIYKKRQDNIRRSQYGYAVRRELL</sequence>
<feature type="transmembrane region" description="Helical" evidence="2">
    <location>
        <begin position="48"/>
        <end position="74"/>
    </location>
</feature>
<keyword evidence="2" id="KW-0812">Transmembrane</keyword>
<keyword evidence="2" id="KW-0472">Membrane</keyword>
<gene>
    <name evidence="3" type="ORF">NE237_009214</name>
</gene>
<proteinExistence type="predicted"/>
<keyword evidence="2" id="KW-1133">Transmembrane helix</keyword>
<name>A0A9Q0R0F0_9MAGN</name>
<organism evidence="3 4">
    <name type="scientific">Protea cynaroides</name>
    <dbReference type="NCBI Taxonomy" id="273540"/>
    <lineage>
        <taxon>Eukaryota</taxon>
        <taxon>Viridiplantae</taxon>
        <taxon>Streptophyta</taxon>
        <taxon>Embryophyta</taxon>
        <taxon>Tracheophyta</taxon>
        <taxon>Spermatophyta</taxon>
        <taxon>Magnoliopsida</taxon>
        <taxon>Proteales</taxon>
        <taxon>Proteaceae</taxon>
        <taxon>Protea</taxon>
    </lineage>
</organism>
<accession>A0A9Q0R0F0</accession>
<feature type="region of interest" description="Disordered" evidence="1">
    <location>
        <begin position="91"/>
        <end position="161"/>
    </location>
</feature>
<dbReference type="OrthoDB" id="784725at2759"/>
<evidence type="ECO:0000256" key="1">
    <source>
        <dbReference type="SAM" id="MobiDB-lite"/>
    </source>
</evidence>
<evidence type="ECO:0000313" key="4">
    <source>
        <dbReference type="Proteomes" id="UP001141806"/>
    </source>
</evidence>
<keyword evidence="4" id="KW-1185">Reference proteome</keyword>
<feature type="compositionally biased region" description="Pro residues" evidence="1">
    <location>
        <begin position="126"/>
        <end position="155"/>
    </location>
</feature>
<comment type="caution">
    <text evidence="3">The sequence shown here is derived from an EMBL/GenBank/DDBJ whole genome shotgun (WGS) entry which is preliminary data.</text>
</comment>
<dbReference type="PANTHER" id="PTHR36721">
    <property type="entry name" value="PROLINE-RICH FAMILY PROTEIN"/>
    <property type="match status" value="1"/>
</dbReference>
<dbReference type="Proteomes" id="UP001141806">
    <property type="component" value="Unassembled WGS sequence"/>
</dbReference>
<reference evidence="3" key="1">
    <citation type="journal article" date="2023" name="Plant J.">
        <title>The genome of the king protea, Protea cynaroides.</title>
        <authorList>
            <person name="Chang J."/>
            <person name="Duong T.A."/>
            <person name="Schoeman C."/>
            <person name="Ma X."/>
            <person name="Roodt D."/>
            <person name="Barker N."/>
            <person name="Li Z."/>
            <person name="Van de Peer Y."/>
            <person name="Mizrachi E."/>
        </authorList>
    </citation>
    <scope>NUCLEOTIDE SEQUENCE</scope>
    <source>
        <tissue evidence="3">Young leaves</tissue>
    </source>
</reference>
<evidence type="ECO:0000313" key="3">
    <source>
        <dbReference type="EMBL" id="KAJ4978434.1"/>
    </source>
</evidence>
<evidence type="ECO:0000256" key="2">
    <source>
        <dbReference type="SAM" id="Phobius"/>
    </source>
</evidence>